<dbReference type="AlphaFoldDB" id="A0A517N170"/>
<organism evidence="3 4">
    <name type="scientific">Adhaeretor mobilis</name>
    <dbReference type="NCBI Taxonomy" id="1930276"/>
    <lineage>
        <taxon>Bacteria</taxon>
        <taxon>Pseudomonadati</taxon>
        <taxon>Planctomycetota</taxon>
        <taxon>Planctomycetia</taxon>
        <taxon>Pirellulales</taxon>
        <taxon>Lacipirellulaceae</taxon>
        <taxon>Adhaeretor</taxon>
    </lineage>
</organism>
<dbReference type="InterPro" id="IPR046217">
    <property type="entry name" value="DUF6250"/>
</dbReference>
<reference evidence="3 4" key="1">
    <citation type="submission" date="2019-02" db="EMBL/GenBank/DDBJ databases">
        <title>Deep-cultivation of Planctomycetes and their phenomic and genomic characterization uncovers novel biology.</title>
        <authorList>
            <person name="Wiegand S."/>
            <person name="Jogler M."/>
            <person name="Boedeker C."/>
            <person name="Pinto D."/>
            <person name="Vollmers J."/>
            <person name="Rivas-Marin E."/>
            <person name="Kohn T."/>
            <person name="Peeters S.H."/>
            <person name="Heuer A."/>
            <person name="Rast P."/>
            <person name="Oberbeckmann S."/>
            <person name="Bunk B."/>
            <person name="Jeske O."/>
            <person name="Meyerdierks A."/>
            <person name="Storesund J.E."/>
            <person name="Kallscheuer N."/>
            <person name="Luecker S."/>
            <person name="Lage O.M."/>
            <person name="Pohl T."/>
            <person name="Merkel B.J."/>
            <person name="Hornburger P."/>
            <person name="Mueller R.-W."/>
            <person name="Bruemmer F."/>
            <person name="Labrenz M."/>
            <person name="Spormann A.M."/>
            <person name="Op den Camp H."/>
            <person name="Overmann J."/>
            <person name="Amann R."/>
            <person name="Jetten M.S.M."/>
            <person name="Mascher T."/>
            <person name="Medema M.H."/>
            <person name="Devos D.P."/>
            <person name="Kaster A.-K."/>
            <person name="Ovreas L."/>
            <person name="Rohde M."/>
            <person name="Galperin M.Y."/>
            <person name="Jogler C."/>
        </authorList>
    </citation>
    <scope>NUCLEOTIDE SEQUENCE [LARGE SCALE GENOMIC DNA]</scope>
    <source>
        <strain evidence="3 4">HG15A2</strain>
    </source>
</reference>
<dbReference type="Pfam" id="PF19763">
    <property type="entry name" value="DUF6250"/>
    <property type="match status" value="1"/>
</dbReference>
<name>A0A517N170_9BACT</name>
<protein>
    <recommendedName>
        <fullName evidence="2">DUF6250 domain-containing protein</fullName>
    </recommendedName>
</protein>
<sequence length="308" mass="34546" precursor="true">MRMNATLSGLLVLAILYSDALAQPTADQAQTGQSQPASGGSPLVLGHGAGLFTVGPLLEQDNFESLDNWVVQIQRRSGFDSARVVARDRSLDCLTPGRGCTIWYKKKFPTRMTITYNVLCPTHEPAIEGVQPSDINNFWMATDPADPIQGLFDSSRYTGDFGSYDKMHCYYASTGGRRNQTTRMRRYPRALDGEPAEHLMLNDKDGKPAYLITPDEVMTVQLVAYDDVIQYIVDGKLIYQIGRRDRILIEGRDSEGQRVVRDAVYDSDRFPVYREGYFGFRMVGTHHIYTNFKVYSLEPGNSSNTPAE</sequence>
<dbReference type="Gene3D" id="2.60.120.200">
    <property type="match status" value="1"/>
</dbReference>
<dbReference type="KEGG" id="amob:HG15A2_42240"/>
<keyword evidence="1" id="KW-0732">Signal</keyword>
<evidence type="ECO:0000313" key="3">
    <source>
        <dbReference type="EMBL" id="QDT00882.1"/>
    </source>
</evidence>
<feature type="domain" description="DUF6250" evidence="2">
    <location>
        <begin position="98"/>
        <end position="243"/>
    </location>
</feature>
<accession>A0A517N170</accession>
<keyword evidence="4" id="KW-1185">Reference proteome</keyword>
<feature type="chain" id="PRO_5022196514" description="DUF6250 domain-containing protein" evidence="1">
    <location>
        <begin position="23"/>
        <end position="308"/>
    </location>
</feature>
<gene>
    <name evidence="3" type="ORF">HG15A2_42240</name>
</gene>
<proteinExistence type="predicted"/>
<evidence type="ECO:0000259" key="2">
    <source>
        <dbReference type="Pfam" id="PF19763"/>
    </source>
</evidence>
<dbReference type="Proteomes" id="UP000319852">
    <property type="component" value="Chromosome"/>
</dbReference>
<dbReference type="OrthoDB" id="262615at2"/>
<feature type="signal peptide" evidence="1">
    <location>
        <begin position="1"/>
        <end position="22"/>
    </location>
</feature>
<evidence type="ECO:0000313" key="4">
    <source>
        <dbReference type="Proteomes" id="UP000319852"/>
    </source>
</evidence>
<dbReference type="EMBL" id="CP036263">
    <property type="protein sequence ID" value="QDT00882.1"/>
    <property type="molecule type" value="Genomic_DNA"/>
</dbReference>
<evidence type="ECO:0000256" key="1">
    <source>
        <dbReference type="SAM" id="SignalP"/>
    </source>
</evidence>